<accession>A0A024UAI7</accession>
<reference evidence="1" key="1">
    <citation type="submission" date="2013-12" db="EMBL/GenBank/DDBJ databases">
        <title>The Genome Sequence of Aphanomyces invadans NJM9701.</title>
        <authorList>
            <consortium name="The Broad Institute Genomics Platform"/>
            <person name="Russ C."/>
            <person name="Tyler B."/>
            <person name="van West P."/>
            <person name="Dieguez-Uribeondo J."/>
            <person name="Young S.K."/>
            <person name="Zeng Q."/>
            <person name="Gargeya S."/>
            <person name="Fitzgerald M."/>
            <person name="Abouelleil A."/>
            <person name="Alvarado L."/>
            <person name="Chapman S.B."/>
            <person name="Gainer-Dewar J."/>
            <person name="Goldberg J."/>
            <person name="Griggs A."/>
            <person name="Gujja S."/>
            <person name="Hansen M."/>
            <person name="Howarth C."/>
            <person name="Imamovic A."/>
            <person name="Ireland A."/>
            <person name="Larimer J."/>
            <person name="McCowan C."/>
            <person name="Murphy C."/>
            <person name="Pearson M."/>
            <person name="Poon T.W."/>
            <person name="Priest M."/>
            <person name="Roberts A."/>
            <person name="Saif S."/>
            <person name="Shea T."/>
            <person name="Sykes S."/>
            <person name="Wortman J."/>
            <person name="Nusbaum C."/>
            <person name="Birren B."/>
        </authorList>
    </citation>
    <scope>NUCLEOTIDE SEQUENCE [LARGE SCALE GENOMIC DNA]</scope>
    <source>
        <strain evidence="1">NJM9701</strain>
    </source>
</reference>
<dbReference type="EMBL" id="KI913961">
    <property type="protein sequence ID" value="ETW02648.1"/>
    <property type="molecule type" value="Genomic_DNA"/>
</dbReference>
<dbReference type="GeneID" id="20083157"/>
<evidence type="ECO:0000313" key="1">
    <source>
        <dbReference type="EMBL" id="ETW02648.1"/>
    </source>
</evidence>
<gene>
    <name evidence="1" type="ORF">H310_06107</name>
</gene>
<dbReference type="AlphaFoldDB" id="A0A024UAI7"/>
<sequence length="195" mass="22985">MWGKRWLGSKQRIRRARLGEERIGPFERWGRRVVYGQLHYGRRKAGIGRQHGGIECQLIVRVAHSHEEPPHSVFVTTRDNGDVGWFPRWVWFLACDLVDFVRSFPRGSLDLWFLHTRNLTQRGRITTHKVRVVVRFLVRRRWVSLETMVEQLLPEGRELAAVVLEQHMGVQSVFIPDGEVRSRRLPSNDRCILLF</sequence>
<proteinExistence type="predicted"/>
<organism evidence="1">
    <name type="scientific">Aphanomyces invadans</name>
    <dbReference type="NCBI Taxonomy" id="157072"/>
    <lineage>
        <taxon>Eukaryota</taxon>
        <taxon>Sar</taxon>
        <taxon>Stramenopiles</taxon>
        <taxon>Oomycota</taxon>
        <taxon>Saprolegniomycetes</taxon>
        <taxon>Saprolegniales</taxon>
        <taxon>Verrucalvaceae</taxon>
        <taxon>Aphanomyces</taxon>
    </lineage>
</organism>
<dbReference type="VEuPathDB" id="FungiDB:H310_06107"/>
<name>A0A024UAI7_9STRA</name>
<dbReference type="RefSeq" id="XP_008869253.1">
    <property type="nucleotide sequence ID" value="XM_008871031.1"/>
</dbReference>
<protein>
    <submittedName>
        <fullName evidence="1">Uncharacterized protein</fullName>
    </submittedName>
</protein>